<evidence type="ECO:0000256" key="1">
    <source>
        <dbReference type="SAM" id="MobiDB-lite"/>
    </source>
</evidence>
<feature type="compositionally biased region" description="Polar residues" evidence="1">
    <location>
        <begin position="10"/>
        <end position="40"/>
    </location>
</feature>
<dbReference type="Proteomes" id="UP000310108">
    <property type="component" value="Unassembled WGS sequence"/>
</dbReference>
<organism evidence="2 3">
    <name type="scientific">Colletotrichum tanaceti</name>
    <dbReference type="NCBI Taxonomy" id="1306861"/>
    <lineage>
        <taxon>Eukaryota</taxon>
        <taxon>Fungi</taxon>
        <taxon>Dikarya</taxon>
        <taxon>Ascomycota</taxon>
        <taxon>Pezizomycotina</taxon>
        <taxon>Sordariomycetes</taxon>
        <taxon>Hypocreomycetidae</taxon>
        <taxon>Glomerellales</taxon>
        <taxon>Glomerellaceae</taxon>
        <taxon>Colletotrichum</taxon>
        <taxon>Colletotrichum destructivum species complex</taxon>
    </lineage>
</organism>
<dbReference type="AlphaFoldDB" id="A0A4U6XMY2"/>
<accession>A0A4U6XMY2</accession>
<gene>
    <name evidence="2" type="ORF">CTA1_5271</name>
</gene>
<keyword evidence="3" id="KW-1185">Reference proteome</keyword>
<feature type="region of interest" description="Disordered" evidence="1">
    <location>
        <begin position="1"/>
        <end position="40"/>
    </location>
</feature>
<reference evidence="2 3" key="1">
    <citation type="journal article" date="2019" name="PLoS ONE">
        <title>Comparative genome analysis indicates high evolutionary potential of pathogenicity genes in Colletotrichum tanaceti.</title>
        <authorList>
            <person name="Lelwala R.V."/>
            <person name="Korhonen P.K."/>
            <person name="Young N.D."/>
            <person name="Scott J.B."/>
            <person name="Ades P.A."/>
            <person name="Gasser R.B."/>
            <person name="Taylor P.W.J."/>
        </authorList>
    </citation>
    <scope>NUCLEOTIDE SEQUENCE [LARGE SCALE GENOMIC DNA]</scope>
    <source>
        <strain evidence="2">BRIP57314</strain>
    </source>
</reference>
<proteinExistence type="predicted"/>
<dbReference type="EMBL" id="PJEX01000052">
    <property type="protein sequence ID" value="TKW57034.1"/>
    <property type="molecule type" value="Genomic_DNA"/>
</dbReference>
<feature type="region of interest" description="Disordered" evidence="1">
    <location>
        <begin position="77"/>
        <end position="116"/>
    </location>
</feature>
<evidence type="ECO:0000313" key="3">
    <source>
        <dbReference type="Proteomes" id="UP000310108"/>
    </source>
</evidence>
<sequence>MFSLFKSLRTPASSTITSSAVQPRPPQSSFMENPSRPSRTWTRLHMPTSFRSGSLAQGPRGILYGRWRMLTRPVLSRTRRSSFGPTRASRPNVLEASMKRSHQRPRLVPSSDPSSEFSWKLQSWNSAQPPGATFLCAQGDQLRSTVNRGGEQLK</sequence>
<evidence type="ECO:0000313" key="2">
    <source>
        <dbReference type="EMBL" id="TKW57034.1"/>
    </source>
</evidence>
<protein>
    <submittedName>
        <fullName evidence="2">Uncharacterized protein</fullName>
    </submittedName>
</protein>
<comment type="caution">
    <text evidence="2">The sequence shown here is derived from an EMBL/GenBank/DDBJ whole genome shotgun (WGS) entry which is preliminary data.</text>
</comment>
<name>A0A4U6XMY2_9PEZI</name>